<evidence type="ECO:0000256" key="4">
    <source>
        <dbReference type="ARBA" id="ARBA00022989"/>
    </source>
</evidence>
<protein>
    <submittedName>
        <fullName evidence="8">GtrA family protein</fullName>
    </submittedName>
</protein>
<evidence type="ECO:0000259" key="7">
    <source>
        <dbReference type="Pfam" id="PF04138"/>
    </source>
</evidence>
<dbReference type="HOGENOM" id="CLU_083873_4_4_9"/>
<dbReference type="RefSeq" id="WP_015923598.1">
    <property type="nucleotide sequence ID" value="NC_011899.1"/>
</dbReference>
<accession>B8CZB0</accession>
<dbReference type="Proteomes" id="UP000000719">
    <property type="component" value="Chromosome"/>
</dbReference>
<keyword evidence="3 6" id="KW-0812">Transmembrane</keyword>
<feature type="transmembrane region" description="Helical" evidence="6">
    <location>
        <begin position="34"/>
        <end position="53"/>
    </location>
</feature>
<feature type="transmembrane region" description="Helical" evidence="6">
    <location>
        <begin position="7"/>
        <end position="28"/>
    </location>
</feature>
<feature type="domain" description="GtrA/DPMS transmembrane" evidence="7">
    <location>
        <begin position="10"/>
        <end position="126"/>
    </location>
</feature>
<dbReference type="PANTHER" id="PTHR38459:SF1">
    <property type="entry name" value="PROPHAGE BACTOPRENOL-LINKED GLUCOSE TRANSLOCASE HOMOLOG"/>
    <property type="match status" value="1"/>
</dbReference>
<keyword evidence="4 6" id="KW-1133">Transmembrane helix</keyword>
<sequence length="130" mass="14734">MKKIIELFIKFSLVGLSGVVVNMAVYSSLLYFDVYYLVAAVISFIVAVTNNFYWNFIWTFKGRAAHKTVARKYIDFFVISLINFGVNLISLRILVEAFSLHKVLAQLVAIGIASLLNFLGNLLITFKDKK</sequence>
<keyword evidence="5 6" id="KW-0472">Membrane</keyword>
<dbReference type="InterPro" id="IPR007267">
    <property type="entry name" value="GtrA_DPMS_TM"/>
</dbReference>
<dbReference type="KEGG" id="hor:Hore_18800"/>
<dbReference type="GO" id="GO:0005886">
    <property type="term" value="C:plasma membrane"/>
    <property type="evidence" value="ECO:0007669"/>
    <property type="project" value="TreeGrafter"/>
</dbReference>
<name>B8CZB0_HALOH</name>
<evidence type="ECO:0000256" key="1">
    <source>
        <dbReference type="ARBA" id="ARBA00004141"/>
    </source>
</evidence>
<reference evidence="8 9" key="1">
    <citation type="journal article" date="2009" name="PLoS ONE">
        <title>Genome analysis of the anaerobic thermohalophilic bacterium Halothermothrix orenii.</title>
        <authorList>
            <person name="Mavromatis K."/>
            <person name="Ivanova N."/>
            <person name="Anderson I."/>
            <person name="Lykidis A."/>
            <person name="Hooper S.D."/>
            <person name="Sun H."/>
            <person name="Kunin V."/>
            <person name="Lapidus A."/>
            <person name="Hugenholtz P."/>
            <person name="Patel B."/>
            <person name="Kyrpides N.C."/>
        </authorList>
    </citation>
    <scope>NUCLEOTIDE SEQUENCE [LARGE SCALE GENOMIC DNA]</scope>
    <source>
        <strain evidence="9">H 168 / OCM 544 / DSM 9562</strain>
    </source>
</reference>
<evidence type="ECO:0000256" key="2">
    <source>
        <dbReference type="ARBA" id="ARBA00009399"/>
    </source>
</evidence>
<feature type="transmembrane region" description="Helical" evidence="6">
    <location>
        <begin position="107"/>
        <end position="126"/>
    </location>
</feature>
<dbReference type="InterPro" id="IPR051401">
    <property type="entry name" value="GtrA_CellWall_Glycosyl"/>
</dbReference>
<evidence type="ECO:0000256" key="3">
    <source>
        <dbReference type="ARBA" id="ARBA00022692"/>
    </source>
</evidence>
<dbReference type="Pfam" id="PF04138">
    <property type="entry name" value="GtrA_DPMS_TM"/>
    <property type="match status" value="1"/>
</dbReference>
<dbReference type="GO" id="GO:0000271">
    <property type="term" value="P:polysaccharide biosynthetic process"/>
    <property type="evidence" value="ECO:0007669"/>
    <property type="project" value="InterPro"/>
</dbReference>
<dbReference type="PANTHER" id="PTHR38459">
    <property type="entry name" value="PROPHAGE BACTOPRENOL-LINKED GLUCOSE TRANSLOCASE HOMOLOG"/>
    <property type="match status" value="1"/>
</dbReference>
<dbReference type="STRING" id="373903.Hore_18800"/>
<proteinExistence type="inferred from homology"/>
<dbReference type="eggNOG" id="COG2246">
    <property type="taxonomic scope" value="Bacteria"/>
</dbReference>
<organism evidence="8 9">
    <name type="scientific">Halothermothrix orenii (strain H 168 / OCM 544 / DSM 9562)</name>
    <dbReference type="NCBI Taxonomy" id="373903"/>
    <lineage>
        <taxon>Bacteria</taxon>
        <taxon>Bacillati</taxon>
        <taxon>Bacillota</taxon>
        <taxon>Clostridia</taxon>
        <taxon>Halanaerobiales</taxon>
        <taxon>Halothermotrichaceae</taxon>
        <taxon>Halothermothrix</taxon>
    </lineage>
</organism>
<evidence type="ECO:0000256" key="5">
    <source>
        <dbReference type="ARBA" id="ARBA00023136"/>
    </source>
</evidence>
<evidence type="ECO:0000256" key="6">
    <source>
        <dbReference type="SAM" id="Phobius"/>
    </source>
</evidence>
<dbReference type="AlphaFoldDB" id="B8CZB0"/>
<evidence type="ECO:0000313" key="8">
    <source>
        <dbReference type="EMBL" id="ACL70629.1"/>
    </source>
</evidence>
<feature type="transmembrane region" description="Helical" evidence="6">
    <location>
        <begin position="73"/>
        <end position="95"/>
    </location>
</feature>
<comment type="subcellular location">
    <subcellularLocation>
        <location evidence="1">Membrane</location>
        <topology evidence="1">Multi-pass membrane protein</topology>
    </subcellularLocation>
</comment>
<dbReference type="EMBL" id="CP001098">
    <property type="protein sequence ID" value="ACL70629.1"/>
    <property type="molecule type" value="Genomic_DNA"/>
</dbReference>
<evidence type="ECO:0000313" key="9">
    <source>
        <dbReference type="Proteomes" id="UP000000719"/>
    </source>
</evidence>
<gene>
    <name evidence="8" type="ordered locus">Hore_18800</name>
</gene>
<keyword evidence="9" id="KW-1185">Reference proteome</keyword>
<comment type="similarity">
    <text evidence="2">Belongs to the GtrA family.</text>
</comment>